<dbReference type="EMBL" id="MLJW01000085">
    <property type="protein sequence ID" value="OIR01305.1"/>
    <property type="molecule type" value="Genomic_DNA"/>
</dbReference>
<dbReference type="InterPro" id="IPR029033">
    <property type="entry name" value="His_PPase_superfam"/>
</dbReference>
<dbReference type="GO" id="GO:0005737">
    <property type="term" value="C:cytoplasm"/>
    <property type="evidence" value="ECO:0007669"/>
    <property type="project" value="TreeGrafter"/>
</dbReference>
<dbReference type="GO" id="GO:0043755">
    <property type="term" value="F:alpha-ribazole phosphatase activity"/>
    <property type="evidence" value="ECO:0007669"/>
    <property type="project" value="InterPro"/>
</dbReference>
<keyword evidence="1" id="KW-0378">Hydrolase</keyword>
<reference evidence="1" key="1">
    <citation type="submission" date="2016-10" db="EMBL/GenBank/DDBJ databases">
        <title>Sequence of Gallionella enrichment culture.</title>
        <authorList>
            <person name="Poehlein A."/>
            <person name="Muehling M."/>
            <person name="Daniel R."/>
        </authorList>
    </citation>
    <scope>NUCLEOTIDE SEQUENCE</scope>
</reference>
<dbReference type="SMART" id="SM00855">
    <property type="entry name" value="PGAM"/>
    <property type="match status" value="1"/>
</dbReference>
<dbReference type="Pfam" id="PF00300">
    <property type="entry name" value="His_Phos_1"/>
    <property type="match status" value="1"/>
</dbReference>
<dbReference type="SUPFAM" id="SSF53254">
    <property type="entry name" value="Phosphoglycerate mutase-like"/>
    <property type="match status" value="1"/>
</dbReference>
<dbReference type="EC" id="3.1.3.3" evidence="1"/>
<gene>
    <name evidence="1" type="primary">pspB_1</name>
    <name evidence="1" type="ORF">GALL_165930</name>
</gene>
<dbReference type="PANTHER" id="PTHR48100:SF59">
    <property type="entry name" value="ADENOSYLCOBALAMIN_ALPHA-RIBAZOLE PHOSPHATASE"/>
    <property type="match status" value="1"/>
</dbReference>
<dbReference type="InterPro" id="IPR017578">
    <property type="entry name" value="Ribazole_CobC"/>
</dbReference>
<dbReference type="GO" id="GO:0009236">
    <property type="term" value="P:cobalamin biosynthetic process"/>
    <property type="evidence" value="ECO:0007669"/>
    <property type="project" value="InterPro"/>
</dbReference>
<evidence type="ECO:0000313" key="1">
    <source>
        <dbReference type="EMBL" id="OIR01305.1"/>
    </source>
</evidence>
<proteinExistence type="predicted"/>
<dbReference type="NCBIfam" id="TIGR03162">
    <property type="entry name" value="ribazole_cobC"/>
    <property type="match status" value="1"/>
</dbReference>
<comment type="caution">
    <text evidence="1">The sequence shown here is derived from an EMBL/GenBank/DDBJ whole genome shotgun (WGS) entry which is preliminary data.</text>
</comment>
<dbReference type="AlphaFoldDB" id="A0A1J5RYU6"/>
<dbReference type="InterPro" id="IPR050275">
    <property type="entry name" value="PGM_Phosphatase"/>
</dbReference>
<dbReference type="CDD" id="cd07067">
    <property type="entry name" value="HP_PGM_like"/>
    <property type="match status" value="1"/>
</dbReference>
<sequence length="194" mass="22090">MEIYLIRHTTPAVETGTCYGQSDIDVAATFQQEAIAIKEHIPGTIQQVYCSPLQRCSKLAGFLFPSHNIQWNDNLKEINCGDWEMQKWNDIPKEESNKWMVDFVRTPFPNGENYLQLHQRVTTLFGVVHQTQQSSAIITHGGVIRSILSYITQTALQNSFNAFVLHYGCVVQLIKSADGFQYKMLHNLPTSEII</sequence>
<organism evidence="1">
    <name type="scientific">mine drainage metagenome</name>
    <dbReference type="NCBI Taxonomy" id="410659"/>
    <lineage>
        <taxon>unclassified sequences</taxon>
        <taxon>metagenomes</taxon>
        <taxon>ecological metagenomes</taxon>
    </lineage>
</organism>
<name>A0A1J5RYU6_9ZZZZ</name>
<dbReference type="Gene3D" id="3.40.50.1240">
    <property type="entry name" value="Phosphoglycerate mutase-like"/>
    <property type="match status" value="1"/>
</dbReference>
<protein>
    <submittedName>
        <fullName evidence="1">Putative phosphoserine phosphatase 2</fullName>
        <ecNumber evidence="1">3.1.3.3</ecNumber>
    </submittedName>
</protein>
<dbReference type="InterPro" id="IPR013078">
    <property type="entry name" value="His_Pase_superF_clade-1"/>
</dbReference>
<dbReference type="PANTHER" id="PTHR48100">
    <property type="entry name" value="BROAD-SPECIFICITY PHOSPHATASE YOR283W-RELATED"/>
    <property type="match status" value="1"/>
</dbReference>
<accession>A0A1J5RYU6</accession>